<gene>
    <name evidence="5" type="primary">coaE</name>
    <name evidence="7" type="ORF">SAMN05660443_1313</name>
</gene>
<reference evidence="7 8" key="1">
    <citation type="submission" date="2016-10" db="EMBL/GenBank/DDBJ databases">
        <authorList>
            <person name="de Groot N.N."/>
        </authorList>
    </citation>
    <scope>NUCLEOTIDE SEQUENCE [LARGE SCALE GENOMIC DNA]</scope>
    <source>
        <strain evidence="7 8">DSM 18438</strain>
    </source>
</reference>
<evidence type="ECO:0000256" key="5">
    <source>
        <dbReference type="HAMAP-Rule" id="MF_00376"/>
    </source>
</evidence>
<dbReference type="PROSITE" id="PS51219">
    <property type="entry name" value="DPCK"/>
    <property type="match status" value="1"/>
</dbReference>
<keyword evidence="2 5" id="KW-0547">Nucleotide-binding</keyword>
<comment type="subcellular location">
    <subcellularLocation>
        <location evidence="5">Cytoplasm</location>
    </subcellularLocation>
</comment>
<evidence type="ECO:0000313" key="8">
    <source>
        <dbReference type="Proteomes" id="UP000199058"/>
    </source>
</evidence>
<dbReference type="GO" id="GO:0005737">
    <property type="term" value="C:cytoplasm"/>
    <property type="evidence" value="ECO:0007669"/>
    <property type="project" value="UniProtKB-SubCell"/>
</dbReference>
<accession>A0A1I1FZ05</accession>
<sequence>MQHQPLSHSGTSSSLIIGLTGGIGSGKTAASNLFAEKGIEVIDADVIARAALEPGSPLLEDVYEHFGSQLQLADGSLDRAALRKKIFNNHQEKIWLEELVHPWVREEVVKQLKTAKGGYLILASPLLIESHQDQLVDRILVIDLPKKLQIERTCQRDNNQEELVTKIMANQLERQERLAKADDVIDNSKGLNELKKQVNYWHDFYQQLARRAP</sequence>
<dbReference type="Proteomes" id="UP000199058">
    <property type="component" value="Unassembled WGS sequence"/>
</dbReference>
<evidence type="ECO:0000256" key="6">
    <source>
        <dbReference type="NCBIfam" id="TIGR00152"/>
    </source>
</evidence>
<keyword evidence="5" id="KW-0963">Cytoplasm</keyword>
<dbReference type="EMBL" id="FOLH01000002">
    <property type="protein sequence ID" value="SFC04829.1"/>
    <property type="molecule type" value="Genomic_DNA"/>
</dbReference>
<dbReference type="OrthoDB" id="9812943at2"/>
<evidence type="ECO:0000256" key="4">
    <source>
        <dbReference type="ARBA" id="ARBA00022993"/>
    </source>
</evidence>
<dbReference type="Pfam" id="PF01121">
    <property type="entry name" value="CoaE"/>
    <property type="match status" value="1"/>
</dbReference>
<keyword evidence="8" id="KW-1185">Reference proteome</keyword>
<keyword evidence="3 5" id="KW-0067">ATP-binding</keyword>
<dbReference type="HAMAP" id="MF_00376">
    <property type="entry name" value="Dephospho_CoA_kinase"/>
    <property type="match status" value="1"/>
</dbReference>
<keyword evidence="4 5" id="KW-0173">Coenzyme A biosynthesis</keyword>
<dbReference type="EC" id="2.7.1.24" evidence="5 6"/>
<comment type="catalytic activity">
    <reaction evidence="5">
        <text>3'-dephospho-CoA + ATP = ADP + CoA + H(+)</text>
        <dbReference type="Rhea" id="RHEA:18245"/>
        <dbReference type="ChEBI" id="CHEBI:15378"/>
        <dbReference type="ChEBI" id="CHEBI:30616"/>
        <dbReference type="ChEBI" id="CHEBI:57287"/>
        <dbReference type="ChEBI" id="CHEBI:57328"/>
        <dbReference type="ChEBI" id="CHEBI:456216"/>
        <dbReference type="EC" id="2.7.1.24"/>
    </reaction>
</comment>
<dbReference type="AlphaFoldDB" id="A0A1I1FZ05"/>
<name>A0A1I1FZ05_9GAMM</name>
<dbReference type="InterPro" id="IPR027417">
    <property type="entry name" value="P-loop_NTPase"/>
</dbReference>
<evidence type="ECO:0000256" key="3">
    <source>
        <dbReference type="ARBA" id="ARBA00022840"/>
    </source>
</evidence>
<proteinExistence type="inferred from homology"/>
<organism evidence="7 8">
    <name type="scientific">Marinospirillum celere</name>
    <dbReference type="NCBI Taxonomy" id="1122252"/>
    <lineage>
        <taxon>Bacteria</taxon>
        <taxon>Pseudomonadati</taxon>
        <taxon>Pseudomonadota</taxon>
        <taxon>Gammaproteobacteria</taxon>
        <taxon>Oceanospirillales</taxon>
        <taxon>Oceanospirillaceae</taxon>
        <taxon>Marinospirillum</taxon>
    </lineage>
</organism>
<dbReference type="PANTHER" id="PTHR10695">
    <property type="entry name" value="DEPHOSPHO-COA KINASE-RELATED"/>
    <property type="match status" value="1"/>
</dbReference>
<evidence type="ECO:0000256" key="2">
    <source>
        <dbReference type="ARBA" id="ARBA00022741"/>
    </source>
</evidence>
<comment type="pathway">
    <text evidence="5">Cofactor biosynthesis; coenzyme A biosynthesis; CoA from (R)-pantothenate: step 5/5.</text>
</comment>
<dbReference type="UniPathway" id="UPA00241">
    <property type="reaction ID" value="UER00356"/>
</dbReference>
<dbReference type="NCBIfam" id="TIGR00152">
    <property type="entry name" value="dephospho-CoA kinase"/>
    <property type="match status" value="1"/>
</dbReference>
<keyword evidence="5 7" id="KW-0418">Kinase</keyword>
<feature type="binding site" evidence="5">
    <location>
        <begin position="24"/>
        <end position="29"/>
    </location>
    <ligand>
        <name>ATP</name>
        <dbReference type="ChEBI" id="CHEBI:30616"/>
    </ligand>
</feature>
<dbReference type="InterPro" id="IPR001977">
    <property type="entry name" value="Depp_CoAkinase"/>
</dbReference>
<dbReference type="STRING" id="1122252.SAMN05660443_1313"/>
<dbReference type="SUPFAM" id="SSF52540">
    <property type="entry name" value="P-loop containing nucleoside triphosphate hydrolases"/>
    <property type="match status" value="1"/>
</dbReference>
<evidence type="ECO:0000313" key="7">
    <source>
        <dbReference type="EMBL" id="SFC04829.1"/>
    </source>
</evidence>
<dbReference type="GO" id="GO:0015937">
    <property type="term" value="P:coenzyme A biosynthetic process"/>
    <property type="evidence" value="ECO:0007669"/>
    <property type="project" value="UniProtKB-UniRule"/>
</dbReference>
<dbReference type="GO" id="GO:0004140">
    <property type="term" value="F:dephospho-CoA kinase activity"/>
    <property type="evidence" value="ECO:0007669"/>
    <property type="project" value="UniProtKB-UniRule"/>
</dbReference>
<dbReference type="Gene3D" id="3.40.50.300">
    <property type="entry name" value="P-loop containing nucleotide triphosphate hydrolases"/>
    <property type="match status" value="1"/>
</dbReference>
<dbReference type="GO" id="GO:0005524">
    <property type="term" value="F:ATP binding"/>
    <property type="evidence" value="ECO:0007669"/>
    <property type="project" value="UniProtKB-UniRule"/>
</dbReference>
<dbReference type="RefSeq" id="WP_091960918.1">
    <property type="nucleotide sequence ID" value="NZ_FOLH01000002.1"/>
</dbReference>
<dbReference type="CDD" id="cd02022">
    <property type="entry name" value="DPCK"/>
    <property type="match status" value="1"/>
</dbReference>
<protein>
    <recommendedName>
        <fullName evidence="5 6">Dephospho-CoA kinase</fullName>
        <ecNumber evidence="5 6">2.7.1.24</ecNumber>
    </recommendedName>
    <alternativeName>
        <fullName evidence="5">Dephosphocoenzyme A kinase</fullName>
    </alternativeName>
</protein>
<evidence type="ECO:0000256" key="1">
    <source>
        <dbReference type="ARBA" id="ARBA00009018"/>
    </source>
</evidence>
<comment type="similarity">
    <text evidence="1 5">Belongs to the CoaE family.</text>
</comment>
<comment type="function">
    <text evidence="5">Catalyzes the phosphorylation of the 3'-hydroxyl group of dephosphocoenzyme A to form coenzyme A.</text>
</comment>
<keyword evidence="5" id="KW-0808">Transferase</keyword>
<dbReference type="PANTHER" id="PTHR10695:SF46">
    <property type="entry name" value="BIFUNCTIONAL COENZYME A SYNTHASE-RELATED"/>
    <property type="match status" value="1"/>
</dbReference>